<keyword evidence="5 7" id="KW-1133">Transmembrane helix</keyword>
<keyword evidence="3 7" id="KW-0812">Transmembrane</keyword>
<evidence type="ECO:0000313" key="9">
    <source>
        <dbReference type="Proteomes" id="UP000297245"/>
    </source>
</evidence>
<dbReference type="GO" id="GO:0005789">
    <property type="term" value="C:endoplasmic reticulum membrane"/>
    <property type="evidence" value="ECO:0007669"/>
    <property type="project" value="UniProtKB-SubCell"/>
</dbReference>
<dbReference type="OrthoDB" id="1716531at2759"/>
<dbReference type="EMBL" id="ML179039">
    <property type="protein sequence ID" value="THV07146.1"/>
    <property type="molecule type" value="Genomic_DNA"/>
</dbReference>
<comment type="function">
    <text evidence="7">May be involved in the degradation of misfolded endoplasmic reticulum (ER) luminal proteins.</text>
</comment>
<feature type="non-terminal residue" evidence="8">
    <location>
        <position position="1"/>
    </location>
</feature>
<dbReference type="AlphaFoldDB" id="A0A4V4HIM2"/>
<keyword evidence="4 7" id="KW-0256">Endoplasmic reticulum</keyword>
<dbReference type="GO" id="GO:0006950">
    <property type="term" value="P:response to stress"/>
    <property type="evidence" value="ECO:0007669"/>
    <property type="project" value="UniProtKB-ARBA"/>
</dbReference>
<evidence type="ECO:0000256" key="6">
    <source>
        <dbReference type="ARBA" id="ARBA00023136"/>
    </source>
</evidence>
<dbReference type="InterPro" id="IPR007599">
    <property type="entry name" value="DER1"/>
</dbReference>
<evidence type="ECO:0000256" key="3">
    <source>
        <dbReference type="ARBA" id="ARBA00022692"/>
    </source>
</evidence>
<comment type="subcellular location">
    <subcellularLocation>
        <location evidence="1 7">Endoplasmic reticulum membrane</location>
        <topology evidence="1 7">Multi-pass membrane protein</topology>
    </subcellularLocation>
</comment>
<dbReference type="PANTHER" id="PTHR11009">
    <property type="entry name" value="DER1-LIKE PROTEIN, DERLIN"/>
    <property type="match status" value="1"/>
</dbReference>
<keyword evidence="6 7" id="KW-0472">Membrane</keyword>
<feature type="transmembrane region" description="Helical" evidence="7">
    <location>
        <begin position="18"/>
        <end position="36"/>
    </location>
</feature>
<sequence length="108" mass="11772">RNSNELESGPYMRKSADYAWQLFFVALSIIFLSIPLSPSTFISPFLLALIYMTSSLAPVGAQANLFGLVSFPVKYYPYVILALDFLMGGPMAESGRSVGVSPGHTLMN</sequence>
<reference evidence="8 9" key="1">
    <citation type="journal article" date="2019" name="Nat. Ecol. Evol.">
        <title>Megaphylogeny resolves global patterns of mushroom evolution.</title>
        <authorList>
            <person name="Varga T."/>
            <person name="Krizsan K."/>
            <person name="Foldi C."/>
            <person name="Dima B."/>
            <person name="Sanchez-Garcia M."/>
            <person name="Sanchez-Ramirez S."/>
            <person name="Szollosi G.J."/>
            <person name="Szarkandi J.G."/>
            <person name="Papp V."/>
            <person name="Albert L."/>
            <person name="Andreopoulos W."/>
            <person name="Angelini C."/>
            <person name="Antonin V."/>
            <person name="Barry K.W."/>
            <person name="Bougher N.L."/>
            <person name="Buchanan P."/>
            <person name="Buyck B."/>
            <person name="Bense V."/>
            <person name="Catcheside P."/>
            <person name="Chovatia M."/>
            <person name="Cooper J."/>
            <person name="Damon W."/>
            <person name="Desjardin D."/>
            <person name="Finy P."/>
            <person name="Geml J."/>
            <person name="Haridas S."/>
            <person name="Hughes K."/>
            <person name="Justo A."/>
            <person name="Karasinski D."/>
            <person name="Kautmanova I."/>
            <person name="Kiss B."/>
            <person name="Kocsube S."/>
            <person name="Kotiranta H."/>
            <person name="LaButti K.M."/>
            <person name="Lechner B.E."/>
            <person name="Liimatainen K."/>
            <person name="Lipzen A."/>
            <person name="Lukacs Z."/>
            <person name="Mihaltcheva S."/>
            <person name="Morgado L.N."/>
            <person name="Niskanen T."/>
            <person name="Noordeloos M.E."/>
            <person name="Ohm R.A."/>
            <person name="Ortiz-Santana B."/>
            <person name="Ovrebo C."/>
            <person name="Racz N."/>
            <person name="Riley R."/>
            <person name="Savchenko A."/>
            <person name="Shiryaev A."/>
            <person name="Soop K."/>
            <person name="Spirin V."/>
            <person name="Szebenyi C."/>
            <person name="Tomsovsky M."/>
            <person name="Tulloss R.E."/>
            <person name="Uehling J."/>
            <person name="Grigoriev I.V."/>
            <person name="Vagvolgyi C."/>
            <person name="Papp T."/>
            <person name="Martin F.M."/>
            <person name="Miettinen O."/>
            <person name="Hibbett D.S."/>
            <person name="Nagy L.G."/>
        </authorList>
    </citation>
    <scope>NUCLEOTIDE SEQUENCE [LARGE SCALE GENOMIC DNA]</scope>
    <source>
        <strain evidence="8 9">CBS 962.96</strain>
    </source>
</reference>
<evidence type="ECO:0000256" key="7">
    <source>
        <dbReference type="RuleBase" id="RU363059"/>
    </source>
</evidence>
<dbReference type="Proteomes" id="UP000297245">
    <property type="component" value="Unassembled WGS sequence"/>
</dbReference>
<evidence type="ECO:0000313" key="8">
    <source>
        <dbReference type="EMBL" id="THV07146.1"/>
    </source>
</evidence>
<keyword evidence="9" id="KW-1185">Reference proteome</keyword>
<dbReference type="Pfam" id="PF04511">
    <property type="entry name" value="DER1"/>
    <property type="match status" value="1"/>
</dbReference>
<comment type="similarity">
    <text evidence="2 7">Belongs to the derlin family.</text>
</comment>
<gene>
    <name evidence="8" type="ORF">K435DRAFT_643878</name>
</gene>
<feature type="transmembrane region" description="Helical" evidence="7">
    <location>
        <begin position="48"/>
        <end position="69"/>
    </location>
</feature>
<comment type="caution">
    <text evidence="7">Lacks conserved residue(s) required for the propagation of feature annotation.</text>
</comment>
<evidence type="ECO:0000256" key="2">
    <source>
        <dbReference type="ARBA" id="ARBA00008917"/>
    </source>
</evidence>
<evidence type="ECO:0000256" key="1">
    <source>
        <dbReference type="ARBA" id="ARBA00004477"/>
    </source>
</evidence>
<evidence type="ECO:0000256" key="5">
    <source>
        <dbReference type="ARBA" id="ARBA00022989"/>
    </source>
</evidence>
<organism evidence="8 9">
    <name type="scientific">Dendrothele bispora (strain CBS 962.96)</name>
    <dbReference type="NCBI Taxonomy" id="1314807"/>
    <lineage>
        <taxon>Eukaryota</taxon>
        <taxon>Fungi</taxon>
        <taxon>Dikarya</taxon>
        <taxon>Basidiomycota</taxon>
        <taxon>Agaricomycotina</taxon>
        <taxon>Agaricomycetes</taxon>
        <taxon>Agaricomycetidae</taxon>
        <taxon>Agaricales</taxon>
        <taxon>Agaricales incertae sedis</taxon>
        <taxon>Dendrothele</taxon>
    </lineage>
</organism>
<name>A0A4V4HIM2_DENBC</name>
<protein>
    <recommendedName>
        <fullName evidence="7">Derlin</fullName>
    </recommendedName>
</protein>
<accession>A0A4V4HIM2</accession>
<evidence type="ECO:0000256" key="4">
    <source>
        <dbReference type="ARBA" id="ARBA00022824"/>
    </source>
</evidence>
<proteinExistence type="inferred from homology"/>